<name>A0A6A4G638_9STRA</name>
<evidence type="ECO:0000256" key="1">
    <source>
        <dbReference type="SAM" id="MobiDB-lite"/>
    </source>
</evidence>
<feature type="compositionally biased region" description="Basic and acidic residues" evidence="1">
    <location>
        <begin position="48"/>
        <end position="83"/>
    </location>
</feature>
<proteinExistence type="predicted"/>
<sequence>MSTPQKEESDQQPQETQQEEQPQEMQQQEQEKSEEKEEQTQDVEMEEAGTKETEEKKEEEDDKKNEEESTEKNVKNTLEKEKDGEETEQQETEKETVDEEVATTEREEQHVKTPTKAATPVAKKTPSQAASASKSAAKRKLEEPSTSDHDKTKKARASVPVKTPTPKYNGSAKKVTKAREFSFARPTVSSARRTAAVAADHVNAKAKPTPPPTRKPLHAKHTPAKVQRASMPAPKTPTTTGADKASRPHSSYTPYTGPLPPLTVESSFAPKSAYVLDRGARTASPAKTTLAPAGRKPRPASVKKAQPQISTGKENNGVNTKGGAATNGASSSKTHRTPIKSSTGSVVSKEENRSAFKEKIKSLRSLVQQTARSSPTATEDPTA</sequence>
<comment type="caution">
    <text evidence="2">The sequence shown here is derived from an EMBL/GenBank/DDBJ whole genome shotgun (WGS) entry which is preliminary data.</text>
</comment>
<feature type="compositionally biased region" description="Basic and acidic residues" evidence="1">
    <location>
        <begin position="348"/>
        <end position="361"/>
    </location>
</feature>
<dbReference type="AlphaFoldDB" id="A0A6A4G638"/>
<reference evidence="2 3" key="1">
    <citation type="submission" date="2018-08" db="EMBL/GenBank/DDBJ databases">
        <title>Genomic investigation of the strawberry pathogen Phytophthora fragariae indicates pathogenicity is determined by transcriptional variation in three key races.</title>
        <authorList>
            <person name="Adams T.M."/>
            <person name="Armitage A.D."/>
            <person name="Sobczyk M.K."/>
            <person name="Bates H.J."/>
            <person name="Dunwell J.M."/>
            <person name="Nellist C.F."/>
            <person name="Harrison R.J."/>
        </authorList>
    </citation>
    <scope>NUCLEOTIDE SEQUENCE [LARGE SCALE GENOMIC DNA]</scope>
    <source>
        <strain evidence="2 3">SCRP333</strain>
    </source>
</reference>
<feature type="compositionally biased region" description="Low complexity" evidence="1">
    <location>
        <begin position="187"/>
        <end position="207"/>
    </location>
</feature>
<accession>A0A6A4G638</accession>
<feature type="compositionally biased region" description="Low complexity" evidence="1">
    <location>
        <begin position="122"/>
        <end position="135"/>
    </location>
</feature>
<evidence type="ECO:0000313" key="2">
    <source>
        <dbReference type="EMBL" id="KAE9358728.1"/>
    </source>
</evidence>
<feature type="compositionally biased region" description="Basic and acidic residues" evidence="1">
    <location>
        <begin position="139"/>
        <end position="151"/>
    </location>
</feature>
<evidence type="ECO:0000313" key="3">
    <source>
        <dbReference type="Proteomes" id="UP000434957"/>
    </source>
</evidence>
<dbReference type="Proteomes" id="UP000434957">
    <property type="component" value="Unassembled WGS sequence"/>
</dbReference>
<feature type="compositionally biased region" description="Acidic residues" evidence="1">
    <location>
        <begin position="84"/>
        <end position="102"/>
    </location>
</feature>
<organism evidence="2 3">
    <name type="scientific">Phytophthora rubi</name>
    <dbReference type="NCBI Taxonomy" id="129364"/>
    <lineage>
        <taxon>Eukaryota</taxon>
        <taxon>Sar</taxon>
        <taxon>Stramenopiles</taxon>
        <taxon>Oomycota</taxon>
        <taxon>Peronosporomycetes</taxon>
        <taxon>Peronosporales</taxon>
        <taxon>Peronosporaceae</taxon>
        <taxon>Phytophthora</taxon>
    </lineage>
</organism>
<feature type="region of interest" description="Disordered" evidence="1">
    <location>
        <begin position="278"/>
        <end position="383"/>
    </location>
</feature>
<protein>
    <submittedName>
        <fullName evidence="2">Uncharacterized protein</fullName>
    </submittedName>
</protein>
<feature type="compositionally biased region" description="Basic and acidic residues" evidence="1">
    <location>
        <begin position="29"/>
        <end position="39"/>
    </location>
</feature>
<feature type="compositionally biased region" description="Polar residues" evidence="1">
    <location>
        <begin position="307"/>
        <end position="319"/>
    </location>
</feature>
<gene>
    <name evidence="2" type="ORF">PR003_g1111</name>
</gene>
<dbReference type="EMBL" id="QXFT01000029">
    <property type="protein sequence ID" value="KAE9358728.1"/>
    <property type="molecule type" value="Genomic_DNA"/>
</dbReference>
<feature type="compositionally biased region" description="Polar residues" evidence="1">
    <location>
        <begin position="365"/>
        <end position="383"/>
    </location>
</feature>
<feature type="region of interest" description="Disordered" evidence="1">
    <location>
        <begin position="1"/>
        <end position="264"/>
    </location>
</feature>
<keyword evidence="3" id="KW-1185">Reference proteome</keyword>